<dbReference type="Proteomes" id="UP000240009">
    <property type="component" value="Unassembled WGS sequence"/>
</dbReference>
<dbReference type="AlphaFoldDB" id="A0A2S8FXX1"/>
<dbReference type="InterPro" id="IPR028965">
    <property type="entry name" value="Imm7"/>
</dbReference>
<proteinExistence type="predicted"/>
<protein>
    <submittedName>
        <fullName evidence="1">Uncharacterized protein</fullName>
    </submittedName>
</protein>
<dbReference type="EMBL" id="PUIA01000017">
    <property type="protein sequence ID" value="PQO37027.1"/>
    <property type="molecule type" value="Genomic_DNA"/>
</dbReference>
<gene>
    <name evidence="1" type="ORF">C5Y96_07665</name>
</gene>
<dbReference type="Pfam" id="PF15585">
    <property type="entry name" value="Imm7"/>
    <property type="match status" value="1"/>
</dbReference>
<evidence type="ECO:0000313" key="2">
    <source>
        <dbReference type="Proteomes" id="UP000240009"/>
    </source>
</evidence>
<organism evidence="1 2">
    <name type="scientific">Blastopirellula marina</name>
    <dbReference type="NCBI Taxonomy" id="124"/>
    <lineage>
        <taxon>Bacteria</taxon>
        <taxon>Pseudomonadati</taxon>
        <taxon>Planctomycetota</taxon>
        <taxon>Planctomycetia</taxon>
        <taxon>Pirellulales</taxon>
        <taxon>Pirellulaceae</taxon>
        <taxon>Blastopirellula</taxon>
    </lineage>
</organism>
<evidence type="ECO:0000313" key="1">
    <source>
        <dbReference type="EMBL" id="PQO37027.1"/>
    </source>
</evidence>
<accession>A0A2S8FXX1</accession>
<comment type="caution">
    <text evidence="1">The sequence shown here is derived from an EMBL/GenBank/DDBJ whole genome shotgun (WGS) entry which is preliminary data.</text>
</comment>
<name>A0A2S8FXX1_9BACT</name>
<reference evidence="1 2" key="1">
    <citation type="submission" date="2018-02" db="EMBL/GenBank/DDBJ databases">
        <title>Comparative genomes isolates from brazilian mangrove.</title>
        <authorList>
            <person name="Araujo J.E."/>
            <person name="Taketani R.G."/>
            <person name="Silva M.C.P."/>
            <person name="Loureco M.V."/>
            <person name="Andreote F.D."/>
        </authorList>
    </citation>
    <scope>NUCLEOTIDE SEQUENCE [LARGE SCALE GENOMIC DNA]</scope>
    <source>
        <strain evidence="1 2">HEX-2 MGV</strain>
    </source>
</reference>
<sequence length="95" mass="11009">MENGRLVFNKAIRNLNNTSGVLHITSSRNHTAPELFQLLDWIVENALGSYGIIYVLDDESEYSNEFRVIKINKGNYTFHNDPFLSPIYPEVEYEL</sequence>